<keyword evidence="6" id="KW-0067">ATP-binding</keyword>
<dbReference type="PROSITE" id="PS51194">
    <property type="entry name" value="HELICASE_CTER"/>
    <property type="match status" value="1"/>
</dbReference>
<evidence type="ECO:0000256" key="7">
    <source>
        <dbReference type="ARBA" id="ARBA00023242"/>
    </source>
</evidence>
<reference evidence="14 15" key="1">
    <citation type="submission" date="2024-11" db="EMBL/GenBank/DDBJ databases">
        <title>Chromosome-level genome assembly of the freshwater bivalve Anodonta woodiana.</title>
        <authorList>
            <person name="Chen X."/>
        </authorList>
    </citation>
    <scope>NUCLEOTIDE SEQUENCE [LARGE SCALE GENOMIC DNA]</scope>
    <source>
        <strain evidence="14">MN2024</strain>
        <tissue evidence="14">Gills</tissue>
    </source>
</reference>
<dbReference type="GO" id="GO:0016787">
    <property type="term" value="F:hydrolase activity"/>
    <property type="evidence" value="ECO:0007669"/>
    <property type="project" value="UniProtKB-KW"/>
</dbReference>
<dbReference type="InterPro" id="IPR027417">
    <property type="entry name" value="P-loop_NTPase"/>
</dbReference>
<dbReference type="PROSITE" id="PS51195">
    <property type="entry name" value="Q_MOTIF"/>
    <property type="match status" value="1"/>
</dbReference>
<evidence type="ECO:0000256" key="1">
    <source>
        <dbReference type="ARBA" id="ARBA00004123"/>
    </source>
</evidence>
<evidence type="ECO:0000259" key="12">
    <source>
        <dbReference type="PROSITE" id="PS51194"/>
    </source>
</evidence>
<evidence type="ECO:0000256" key="4">
    <source>
        <dbReference type="ARBA" id="ARBA00022801"/>
    </source>
</evidence>
<feature type="compositionally biased region" description="Acidic residues" evidence="10">
    <location>
        <begin position="1"/>
        <end position="20"/>
    </location>
</feature>
<evidence type="ECO:0000256" key="10">
    <source>
        <dbReference type="SAM" id="MobiDB-lite"/>
    </source>
</evidence>
<keyword evidence="4" id="KW-0378">Hydrolase</keyword>
<dbReference type="PANTHER" id="PTHR47958">
    <property type="entry name" value="ATP-DEPENDENT RNA HELICASE DBP3"/>
    <property type="match status" value="1"/>
</dbReference>
<comment type="similarity">
    <text evidence="8">Belongs to the DEAD box helicase family. DECD subfamily.</text>
</comment>
<dbReference type="CDD" id="cd18787">
    <property type="entry name" value="SF2_C_DEAD"/>
    <property type="match status" value="1"/>
</dbReference>
<feature type="short sequence motif" description="Q motif" evidence="9">
    <location>
        <begin position="45"/>
        <end position="73"/>
    </location>
</feature>
<accession>A0ABD3WDL6</accession>
<organism evidence="14 15">
    <name type="scientific">Sinanodonta woodiana</name>
    <name type="common">Chinese pond mussel</name>
    <name type="synonym">Anodonta woodiana</name>
    <dbReference type="NCBI Taxonomy" id="1069815"/>
    <lineage>
        <taxon>Eukaryota</taxon>
        <taxon>Metazoa</taxon>
        <taxon>Spiralia</taxon>
        <taxon>Lophotrochozoa</taxon>
        <taxon>Mollusca</taxon>
        <taxon>Bivalvia</taxon>
        <taxon>Autobranchia</taxon>
        <taxon>Heteroconchia</taxon>
        <taxon>Palaeoheterodonta</taxon>
        <taxon>Unionida</taxon>
        <taxon>Unionoidea</taxon>
        <taxon>Unionidae</taxon>
        <taxon>Unioninae</taxon>
        <taxon>Sinanodonta</taxon>
    </lineage>
</organism>
<dbReference type="PROSITE" id="PS51192">
    <property type="entry name" value="HELICASE_ATP_BIND_1"/>
    <property type="match status" value="1"/>
</dbReference>
<evidence type="ECO:0000313" key="15">
    <source>
        <dbReference type="Proteomes" id="UP001634394"/>
    </source>
</evidence>
<feature type="domain" description="Helicase ATP-binding" evidence="11">
    <location>
        <begin position="76"/>
        <end position="249"/>
    </location>
</feature>
<dbReference type="InterPro" id="IPR014014">
    <property type="entry name" value="RNA_helicase_DEAD_Q_motif"/>
</dbReference>
<dbReference type="Pfam" id="PF00271">
    <property type="entry name" value="Helicase_C"/>
    <property type="match status" value="1"/>
</dbReference>
<feature type="domain" description="Helicase C-terminal" evidence="12">
    <location>
        <begin position="261"/>
        <end position="422"/>
    </location>
</feature>
<dbReference type="FunFam" id="3.40.50.300:FF:000111">
    <property type="entry name" value="DEAD-box ATP-dependent RNA helicase"/>
    <property type="match status" value="1"/>
</dbReference>
<evidence type="ECO:0000256" key="5">
    <source>
        <dbReference type="ARBA" id="ARBA00022806"/>
    </source>
</evidence>
<evidence type="ECO:0000256" key="6">
    <source>
        <dbReference type="ARBA" id="ARBA00022840"/>
    </source>
</evidence>
<dbReference type="SMART" id="SM00490">
    <property type="entry name" value="HELICc"/>
    <property type="match status" value="1"/>
</dbReference>
<evidence type="ECO:0000256" key="8">
    <source>
        <dbReference type="ARBA" id="ARBA00038213"/>
    </source>
</evidence>
<protein>
    <recommendedName>
        <fullName evidence="2">RNA helicase</fullName>
        <ecNumber evidence="2">3.6.4.13</ecNumber>
    </recommendedName>
</protein>
<dbReference type="Pfam" id="PF00270">
    <property type="entry name" value="DEAD"/>
    <property type="match status" value="1"/>
</dbReference>
<evidence type="ECO:0000259" key="11">
    <source>
        <dbReference type="PROSITE" id="PS51192"/>
    </source>
</evidence>
<dbReference type="EMBL" id="JBJQND010000007">
    <property type="protein sequence ID" value="KAL3871466.1"/>
    <property type="molecule type" value="Genomic_DNA"/>
</dbReference>
<dbReference type="FunFam" id="3.40.50.300:FF:000168">
    <property type="entry name" value="DEAD-box ATP-dependent RNA helicase 56-like"/>
    <property type="match status" value="1"/>
</dbReference>
<keyword evidence="7" id="KW-0539">Nucleus</keyword>
<sequence length="427" mass="48732">MADNENEAELLDYDEEENEATADGAGDAAQTKKEVKGTYVSIHSSGFRDFLLKPELLRSIVDRGFEHPSEVQHECIPQAILSMDILCQAKSGMGKTAVFVLATLQQLEPVDGQVSVLVLAHTRELAYQISQDYEKFSKYIPNVKIAVFFGGMPIKKDEEVLKKNCPHIVVGTPGRILALAQAKALNLKNVKHFILDECDKMLMALDMRKDVQEIFRMTPHEKQVMMFSATLSKDIRPICKKFMQDPMEVFVDDDSKLTLHGLQQHYVKLKDNEKNRKLFELLDVLEFNQVIIFVKSVQRCMALAQLLVEQNFPAIAIHRAMTQEERLSRYSQFKDFQKRILVATNLFGRGMDIERVNIVFNYDMPEDSDTYLHRVARAGRFGTKGLAITFVSDENDAKVLNDVQERFEVNITELPDEIDISSYIEGR</sequence>
<dbReference type="GO" id="GO:0005524">
    <property type="term" value="F:ATP binding"/>
    <property type="evidence" value="ECO:0007669"/>
    <property type="project" value="UniProtKB-KW"/>
</dbReference>
<keyword evidence="15" id="KW-1185">Reference proteome</keyword>
<dbReference type="EC" id="3.6.4.13" evidence="2"/>
<dbReference type="CDD" id="cd17950">
    <property type="entry name" value="DEADc_DDX39"/>
    <property type="match status" value="1"/>
</dbReference>
<evidence type="ECO:0000259" key="13">
    <source>
        <dbReference type="PROSITE" id="PS51195"/>
    </source>
</evidence>
<dbReference type="AlphaFoldDB" id="A0ABD3WDL6"/>
<comment type="subcellular location">
    <subcellularLocation>
        <location evidence="1">Nucleus</location>
    </subcellularLocation>
</comment>
<comment type="caution">
    <text evidence="14">The sequence shown here is derived from an EMBL/GenBank/DDBJ whole genome shotgun (WGS) entry which is preliminary data.</text>
</comment>
<dbReference type="InterPro" id="IPR011545">
    <property type="entry name" value="DEAD/DEAH_box_helicase_dom"/>
</dbReference>
<dbReference type="SUPFAM" id="SSF52540">
    <property type="entry name" value="P-loop containing nucleoside triphosphate hydrolases"/>
    <property type="match status" value="1"/>
</dbReference>
<keyword evidence="5" id="KW-0347">Helicase</keyword>
<dbReference type="GO" id="GO:0005634">
    <property type="term" value="C:nucleus"/>
    <property type="evidence" value="ECO:0007669"/>
    <property type="project" value="UniProtKB-SubCell"/>
</dbReference>
<feature type="domain" description="DEAD-box RNA helicase Q" evidence="13">
    <location>
        <begin position="45"/>
        <end position="73"/>
    </location>
</feature>
<evidence type="ECO:0000256" key="9">
    <source>
        <dbReference type="PROSITE-ProRule" id="PRU00552"/>
    </source>
</evidence>
<dbReference type="InterPro" id="IPR001650">
    <property type="entry name" value="Helicase_C-like"/>
</dbReference>
<dbReference type="SMART" id="SM00487">
    <property type="entry name" value="DEXDc"/>
    <property type="match status" value="1"/>
</dbReference>
<evidence type="ECO:0000313" key="14">
    <source>
        <dbReference type="EMBL" id="KAL3871466.1"/>
    </source>
</evidence>
<dbReference type="GO" id="GO:0003724">
    <property type="term" value="F:RNA helicase activity"/>
    <property type="evidence" value="ECO:0007669"/>
    <property type="project" value="UniProtKB-EC"/>
</dbReference>
<proteinExistence type="inferred from homology"/>
<dbReference type="Gene3D" id="3.40.50.300">
    <property type="entry name" value="P-loop containing nucleotide triphosphate hydrolases"/>
    <property type="match status" value="2"/>
</dbReference>
<keyword evidence="3" id="KW-0547">Nucleotide-binding</keyword>
<name>A0ABD3WDL6_SINWO</name>
<evidence type="ECO:0000256" key="3">
    <source>
        <dbReference type="ARBA" id="ARBA00022741"/>
    </source>
</evidence>
<feature type="region of interest" description="Disordered" evidence="10">
    <location>
        <begin position="1"/>
        <end position="29"/>
    </location>
</feature>
<dbReference type="InterPro" id="IPR014001">
    <property type="entry name" value="Helicase_ATP-bd"/>
</dbReference>
<evidence type="ECO:0000256" key="2">
    <source>
        <dbReference type="ARBA" id="ARBA00012552"/>
    </source>
</evidence>
<gene>
    <name evidence="14" type="ORF">ACJMK2_039462</name>
</gene>
<dbReference type="Proteomes" id="UP001634394">
    <property type="component" value="Unassembled WGS sequence"/>
</dbReference>